<name>A0A2I0L632_PUNGR</name>
<feature type="region of interest" description="Disordered" evidence="8">
    <location>
        <begin position="19"/>
        <end position="54"/>
    </location>
</feature>
<dbReference type="Gene3D" id="2.30.30.1040">
    <property type="match status" value="1"/>
</dbReference>
<feature type="compositionally biased region" description="Basic and acidic residues" evidence="8">
    <location>
        <begin position="21"/>
        <end position="36"/>
    </location>
</feature>
<keyword evidence="11" id="KW-1185">Reference proteome</keyword>
<dbReference type="InterPro" id="IPR010525">
    <property type="entry name" value="ARF_dom"/>
</dbReference>
<proteinExistence type="inferred from homology"/>
<dbReference type="Proteomes" id="UP000233551">
    <property type="component" value="Unassembled WGS sequence"/>
</dbReference>
<dbReference type="PANTHER" id="PTHR31384:SF5">
    <property type="entry name" value="AUXIN RESPONSE FACTOR 3"/>
    <property type="match status" value="1"/>
</dbReference>
<comment type="caution">
    <text evidence="10">The sequence shown here is derived from an EMBL/GenBank/DDBJ whole genome shotgun (WGS) entry which is preliminary data.</text>
</comment>
<comment type="similarity">
    <text evidence="2">Belongs to the ARF family.</text>
</comment>
<dbReference type="FunFam" id="2.30.30.1040:FF:000001">
    <property type="entry name" value="Auxin response factor"/>
    <property type="match status" value="1"/>
</dbReference>
<evidence type="ECO:0000256" key="6">
    <source>
        <dbReference type="ARBA" id="ARBA00023242"/>
    </source>
</evidence>
<dbReference type="GO" id="GO:0006355">
    <property type="term" value="P:regulation of DNA-templated transcription"/>
    <property type="evidence" value="ECO:0007669"/>
    <property type="project" value="InterPro"/>
</dbReference>
<dbReference type="InterPro" id="IPR015300">
    <property type="entry name" value="DNA-bd_pseudobarrel_sf"/>
</dbReference>
<evidence type="ECO:0000256" key="7">
    <source>
        <dbReference type="ARBA" id="ARBA00023294"/>
    </source>
</evidence>
<sequence>MGCLADATSSDDAYAQVALLPEHEQNEQKLRERDLEAEAEEDETEPAGKSTTPHMFCKTLTASDTSTHGGFSVPRRAAEDCFPPLDYSQQRPSQELVAKDLHSLEWKSTTSQFITPYRKFFKSLDCSFTPGMRFKMRFEGEDASGQRYSGFITGVSDIDPIRWPGSKWRCLTVRWDNMDAIRCNRICPWEIESCSSVPAANGFKLPGSKRTRFGIPPVGPEYPVPTMAGLIDLNTVDDDEAPPTSAPLSSPSTSSSALSASNSNASSSSSAVAAAPPTAAPYPVCLELWQACAGPLISLPRKGSGVAYFPQGQLEQSSDLPVPACRLPPHVFCRVVDVKLYVRASPAPCSINIYTQYICMYVCIVIDGLGWSCGVKCIH</sequence>
<reference evidence="10 11" key="1">
    <citation type="submission" date="2017-11" db="EMBL/GenBank/DDBJ databases">
        <title>De-novo sequencing of pomegranate (Punica granatum L.) genome.</title>
        <authorList>
            <person name="Akparov Z."/>
            <person name="Amiraslanov A."/>
            <person name="Hajiyeva S."/>
            <person name="Abbasov M."/>
            <person name="Kaur K."/>
            <person name="Hamwieh A."/>
            <person name="Solovyev V."/>
            <person name="Salamov A."/>
            <person name="Braich B."/>
            <person name="Kosarev P."/>
            <person name="Mahmoud A."/>
            <person name="Hajiyev E."/>
            <person name="Babayeva S."/>
            <person name="Izzatullayeva V."/>
            <person name="Mammadov A."/>
            <person name="Mammadov A."/>
            <person name="Sharifova S."/>
            <person name="Ojaghi J."/>
            <person name="Eynullazada K."/>
            <person name="Bayramov B."/>
            <person name="Abdulazimova A."/>
            <person name="Shahmuradov I."/>
        </authorList>
    </citation>
    <scope>NUCLEOTIDE SEQUENCE [LARGE SCALE GENOMIC DNA]</scope>
    <source>
        <strain evidence="11">cv. AG2017</strain>
        <tissue evidence="10">Leaf</tissue>
    </source>
</reference>
<dbReference type="Pfam" id="PF06507">
    <property type="entry name" value="ARF_AD"/>
    <property type="match status" value="1"/>
</dbReference>
<evidence type="ECO:0000256" key="3">
    <source>
        <dbReference type="ARBA" id="ARBA00023015"/>
    </source>
</evidence>
<gene>
    <name evidence="10" type="ORF">CRG98_003408</name>
</gene>
<keyword evidence="3" id="KW-0805">Transcription regulation</keyword>
<comment type="subcellular location">
    <subcellularLocation>
        <location evidence="1">Nucleus</location>
    </subcellularLocation>
</comment>
<keyword evidence="7" id="KW-0927">Auxin signaling pathway</keyword>
<dbReference type="GO" id="GO:0003677">
    <property type="term" value="F:DNA binding"/>
    <property type="evidence" value="ECO:0007669"/>
    <property type="project" value="UniProtKB-KW"/>
</dbReference>
<dbReference type="Gene3D" id="2.40.330.10">
    <property type="entry name" value="DNA-binding pseudobarrel domain"/>
    <property type="match status" value="1"/>
</dbReference>
<dbReference type="EMBL" id="PGOL01000128">
    <property type="protein sequence ID" value="PKI76181.1"/>
    <property type="molecule type" value="Genomic_DNA"/>
</dbReference>
<evidence type="ECO:0000256" key="8">
    <source>
        <dbReference type="SAM" id="MobiDB-lite"/>
    </source>
</evidence>
<dbReference type="STRING" id="22663.A0A2I0L632"/>
<evidence type="ECO:0000256" key="5">
    <source>
        <dbReference type="ARBA" id="ARBA00023163"/>
    </source>
</evidence>
<evidence type="ECO:0000259" key="9">
    <source>
        <dbReference type="Pfam" id="PF06507"/>
    </source>
</evidence>
<keyword evidence="4" id="KW-0238">DNA-binding</keyword>
<dbReference type="GO" id="GO:0009734">
    <property type="term" value="P:auxin-activated signaling pathway"/>
    <property type="evidence" value="ECO:0007669"/>
    <property type="project" value="UniProtKB-KW"/>
</dbReference>
<accession>A0A2I0L632</accession>
<keyword evidence="6" id="KW-0539">Nucleus</keyword>
<feature type="compositionally biased region" description="Low complexity" evidence="8">
    <location>
        <begin position="242"/>
        <end position="261"/>
    </location>
</feature>
<feature type="domain" description="Auxin response factor" evidence="9">
    <location>
        <begin position="113"/>
        <end position="194"/>
    </location>
</feature>
<dbReference type="SUPFAM" id="SSF101936">
    <property type="entry name" value="DNA-binding pseudobarrel domain"/>
    <property type="match status" value="1"/>
</dbReference>
<evidence type="ECO:0000256" key="2">
    <source>
        <dbReference type="ARBA" id="ARBA00007853"/>
    </source>
</evidence>
<keyword evidence="5" id="KW-0804">Transcription</keyword>
<organism evidence="10 11">
    <name type="scientific">Punica granatum</name>
    <name type="common">Pomegranate</name>
    <dbReference type="NCBI Taxonomy" id="22663"/>
    <lineage>
        <taxon>Eukaryota</taxon>
        <taxon>Viridiplantae</taxon>
        <taxon>Streptophyta</taxon>
        <taxon>Embryophyta</taxon>
        <taxon>Tracheophyta</taxon>
        <taxon>Spermatophyta</taxon>
        <taxon>Magnoliopsida</taxon>
        <taxon>eudicotyledons</taxon>
        <taxon>Gunneridae</taxon>
        <taxon>Pentapetalae</taxon>
        <taxon>rosids</taxon>
        <taxon>malvids</taxon>
        <taxon>Myrtales</taxon>
        <taxon>Lythraceae</taxon>
        <taxon>Punica</taxon>
    </lineage>
</organism>
<evidence type="ECO:0000256" key="4">
    <source>
        <dbReference type="ARBA" id="ARBA00023125"/>
    </source>
</evidence>
<dbReference type="PANTHER" id="PTHR31384">
    <property type="entry name" value="AUXIN RESPONSE FACTOR 4-RELATED"/>
    <property type="match status" value="1"/>
</dbReference>
<dbReference type="GO" id="GO:0005634">
    <property type="term" value="C:nucleus"/>
    <property type="evidence" value="ECO:0007669"/>
    <property type="project" value="UniProtKB-SubCell"/>
</dbReference>
<feature type="region of interest" description="Disordered" evidence="8">
    <location>
        <begin position="235"/>
        <end position="261"/>
    </location>
</feature>
<evidence type="ECO:0000256" key="1">
    <source>
        <dbReference type="ARBA" id="ARBA00004123"/>
    </source>
</evidence>
<protein>
    <recommendedName>
        <fullName evidence="9">Auxin response factor domain-containing protein</fullName>
    </recommendedName>
</protein>
<dbReference type="InterPro" id="IPR044835">
    <property type="entry name" value="ARF_plant"/>
</dbReference>
<dbReference type="AlphaFoldDB" id="A0A2I0L632"/>
<evidence type="ECO:0000313" key="10">
    <source>
        <dbReference type="EMBL" id="PKI76181.1"/>
    </source>
</evidence>
<evidence type="ECO:0000313" key="11">
    <source>
        <dbReference type="Proteomes" id="UP000233551"/>
    </source>
</evidence>